<dbReference type="FunFam" id="1.25.40.480:FF:000001">
    <property type="entry name" value="Bystin (51.6 kD)-like"/>
    <property type="match status" value="1"/>
</dbReference>
<proteinExistence type="inferred from homology"/>
<dbReference type="EMBL" id="CAJHUC010001554">
    <property type="protein sequence ID" value="CAD7701501.1"/>
    <property type="molecule type" value="Genomic_DNA"/>
</dbReference>
<gene>
    <name evidence="7" type="ORF">OSTQU699_LOCUS6860</name>
</gene>
<dbReference type="Pfam" id="PF05291">
    <property type="entry name" value="Bystin"/>
    <property type="match status" value="1"/>
</dbReference>
<dbReference type="GO" id="GO:0030688">
    <property type="term" value="C:preribosome, small subunit precursor"/>
    <property type="evidence" value="ECO:0007669"/>
    <property type="project" value="TreeGrafter"/>
</dbReference>
<evidence type="ECO:0000256" key="1">
    <source>
        <dbReference type="ARBA" id="ARBA00004604"/>
    </source>
</evidence>
<sequence length="482" mass="53932">MPRRGPDGAGRAPRHKRSLTDQIQDPASHGVRVPKKRALANVDEDDVDDVMGTEVAVPADLSNAILREARAQRDEVEAEERAAAGGARLESEGALAGGALKAALEGFEDGGEDPDDDDGFDGDFADIEVDATEDDERALNAFLAPGHEDYRQETLADVILAKIREKQKMQGISTPQDEGDQQIPSGIDDKVVEMYTKVGEFMSRYKSGKVPKGFKIIPSLNNWEDVLFLTNPEGWSAHATLVGTISFVSNLNEQMAQRFLNLVVLPKIREDIRTHKRLHFALWQSLKKACYKPGAFYKGIILPLCMSGTCDLREAVIFTSVLKRASLPAIHSAAALLRLADMPYSGTTSFFIRTLIDKKYALPYKVIDGLVHHFLSFEQEERQLPVVWHHSLLAFIQRYKNDIKQEDKFALKRLMKAQCHYRVTPEIHRELDNAVRSRDGAVRPKGVRHERGVDGMDIDEKVTSMVPDNVRNMAPMLVMEDY</sequence>
<feature type="region of interest" description="Disordered" evidence="6">
    <location>
        <begin position="1"/>
        <end position="40"/>
    </location>
</feature>
<dbReference type="PANTHER" id="PTHR12821:SF0">
    <property type="entry name" value="BYSTIN"/>
    <property type="match status" value="1"/>
</dbReference>
<organism evidence="7 8">
    <name type="scientific">Ostreobium quekettii</name>
    <dbReference type="NCBI Taxonomy" id="121088"/>
    <lineage>
        <taxon>Eukaryota</taxon>
        <taxon>Viridiplantae</taxon>
        <taxon>Chlorophyta</taxon>
        <taxon>core chlorophytes</taxon>
        <taxon>Ulvophyceae</taxon>
        <taxon>TCBD clade</taxon>
        <taxon>Bryopsidales</taxon>
        <taxon>Ostreobineae</taxon>
        <taxon>Ostreobiaceae</taxon>
        <taxon>Ostreobium</taxon>
    </lineage>
</organism>
<evidence type="ECO:0000313" key="8">
    <source>
        <dbReference type="Proteomes" id="UP000708148"/>
    </source>
</evidence>
<dbReference type="AlphaFoldDB" id="A0A8S1J707"/>
<reference evidence="7" key="1">
    <citation type="submission" date="2020-12" db="EMBL/GenBank/DDBJ databases">
        <authorList>
            <person name="Iha C."/>
        </authorList>
    </citation>
    <scope>NUCLEOTIDE SEQUENCE</scope>
</reference>
<dbReference type="InterPro" id="IPR007955">
    <property type="entry name" value="Bystin"/>
</dbReference>
<dbReference type="Proteomes" id="UP000708148">
    <property type="component" value="Unassembled WGS sequence"/>
</dbReference>
<dbReference type="GO" id="GO:0030515">
    <property type="term" value="F:snoRNA binding"/>
    <property type="evidence" value="ECO:0007669"/>
    <property type="project" value="TreeGrafter"/>
</dbReference>
<name>A0A8S1J707_9CHLO</name>
<evidence type="ECO:0000256" key="6">
    <source>
        <dbReference type="SAM" id="MobiDB-lite"/>
    </source>
</evidence>
<dbReference type="GO" id="GO:0005730">
    <property type="term" value="C:nucleolus"/>
    <property type="evidence" value="ECO:0007669"/>
    <property type="project" value="UniProtKB-SubCell"/>
</dbReference>
<keyword evidence="8" id="KW-1185">Reference proteome</keyword>
<accession>A0A8S1J707</accession>
<protein>
    <recommendedName>
        <fullName evidence="5">Bystin</fullName>
    </recommendedName>
</protein>
<dbReference type="OrthoDB" id="2192561at2759"/>
<comment type="subcellular location">
    <subcellularLocation>
        <location evidence="1">Nucleus</location>
        <location evidence="1">Nucleolus</location>
    </subcellularLocation>
</comment>
<dbReference type="GO" id="GO:0006364">
    <property type="term" value="P:rRNA processing"/>
    <property type="evidence" value="ECO:0007669"/>
    <property type="project" value="TreeGrafter"/>
</dbReference>
<evidence type="ECO:0000313" key="7">
    <source>
        <dbReference type="EMBL" id="CAD7701501.1"/>
    </source>
</evidence>
<keyword evidence="4" id="KW-0539">Nucleus</keyword>
<evidence type="ECO:0000256" key="5">
    <source>
        <dbReference type="ARBA" id="ARBA00074032"/>
    </source>
</evidence>
<evidence type="ECO:0000256" key="3">
    <source>
        <dbReference type="ARBA" id="ARBA00022517"/>
    </source>
</evidence>
<evidence type="ECO:0000256" key="4">
    <source>
        <dbReference type="ARBA" id="ARBA00023242"/>
    </source>
</evidence>
<comment type="caution">
    <text evidence="7">The sequence shown here is derived from an EMBL/GenBank/DDBJ whole genome shotgun (WGS) entry which is preliminary data.</text>
</comment>
<dbReference type="GO" id="GO:0005737">
    <property type="term" value="C:cytoplasm"/>
    <property type="evidence" value="ECO:0007669"/>
    <property type="project" value="TreeGrafter"/>
</dbReference>
<comment type="similarity">
    <text evidence="2">Belongs to the bystin family.</text>
</comment>
<keyword evidence="3" id="KW-0690">Ribosome biogenesis</keyword>
<evidence type="ECO:0000256" key="2">
    <source>
        <dbReference type="ARBA" id="ARBA00007114"/>
    </source>
</evidence>
<dbReference type="PANTHER" id="PTHR12821">
    <property type="entry name" value="BYSTIN"/>
    <property type="match status" value="1"/>
</dbReference>
<dbReference type="Gene3D" id="1.25.40.480">
    <property type="match status" value="1"/>
</dbReference>